<protein>
    <recommendedName>
        <fullName evidence="4">GlsB/YeaQ/YmgE family stress response membrane protein</fullName>
    </recommendedName>
</protein>
<feature type="transmembrane region" description="Helical" evidence="1">
    <location>
        <begin position="31"/>
        <end position="48"/>
    </location>
</feature>
<accession>A0A229FVU3</accession>
<comment type="caution">
    <text evidence="2">The sequence shown here is derived from an EMBL/GenBank/DDBJ whole genome shotgun (WGS) entry which is preliminary data.</text>
</comment>
<organism evidence="2 3">
    <name type="scientific">Polynucleobacter cosmopolitanus</name>
    <dbReference type="NCBI Taxonomy" id="351345"/>
    <lineage>
        <taxon>Bacteria</taxon>
        <taxon>Pseudomonadati</taxon>
        <taxon>Pseudomonadota</taxon>
        <taxon>Betaproteobacteria</taxon>
        <taxon>Burkholderiales</taxon>
        <taxon>Burkholderiaceae</taxon>
        <taxon>Polynucleobacter</taxon>
    </lineage>
</organism>
<evidence type="ECO:0008006" key="4">
    <source>
        <dbReference type="Google" id="ProtNLM"/>
    </source>
</evidence>
<dbReference type="RefSeq" id="WP_089515071.1">
    <property type="nucleotide sequence ID" value="NZ_NJGG01000001.1"/>
</dbReference>
<feature type="transmembrane region" description="Helical" evidence="1">
    <location>
        <begin position="6"/>
        <end position="22"/>
    </location>
</feature>
<reference evidence="2 3" key="1">
    <citation type="submission" date="2017-06" db="EMBL/GenBank/DDBJ databases">
        <title>Reclassification of a Polynucleobacter cosmopolitanus strain isolated from tropical Lake Victoria as Polynucleobacter victoriensis comb. nov.</title>
        <authorList>
            <person name="Hahn M.W."/>
        </authorList>
    </citation>
    <scope>NUCLEOTIDE SEQUENCE [LARGE SCALE GENOMIC DNA]</scope>
    <source>
        <strain evidence="2 3">MWH-MoIso2</strain>
    </source>
</reference>
<evidence type="ECO:0000313" key="2">
    <source>
        <dbReference type="EMBL" id="OXL16043.1"/>
    </source>
</evidence>
<evidence type="ECO:0000313" key="3">
    <source>
        <dbReference type="Proteomes" id="UP000215188"/>
    </source>
</evidence>
<sequence length="83" mass="9122">MSFLAFLIFGGSVGLITAYLYPKNRLKLKDLLLYWLAGVVISFLASFFGQTFGLFSSGQILEWLGAIFVTILLVASLRALANN</sequence>
<dbReference type="Proteomes" id="UP000215188">
    <property type="component" value="Unassembled WGS sequence"/>
</dbReference>
<keyword evidence="1" id="KW-1133">Transmembrane helix</keyword>
<proteinExistence type="predicted"/>
<keyword evidence="1" id="KW-0472">Membrane</keyword>
<dbReference type="OrthoDB" id="9133431at2"/>
<dbReference type="AlphaFoldDB" id="A0A229FVU3"/>
<evidence type="ECO:0000256" key="1">
    <source>
        <dbReference type="SAM" id="Phobius"/>
    </source>
</evidence>
<dbReference type="EMBL" id="NJGG01000001">
    <property type="protein sequence ID" value="OXL16043.1"/>
    <property type="molecule type" value="Genomic_DNA"/>
</dbReference>
<name>A0A229FVU3_9BURK</name>
<feature type="transmembrane region" description="Helical" evidence="1">
    <location>
        <begin position="60"/>
        <end position="81"/>
    </location>
</feature>
<gene>
    <name evidence="2" type="ORF">AOC33_02865</name>
</gene>
<keyword evidence="1" id="KW-0812">Transmembrane</keyword>
<keyword evidence="3" id="KW-1185">Reference proteome</keyword>